<comment type="caution">
    <text evidence="1">The sequence shown here is derived from an EMBL/GenBank/DDBJ whole genome shotgun (WGS) entry which is preliminary data.</text>
</comment>
<proteinExistence type="predicted"/>
<keyword evidence="2" id="KW-1185">Reference proteome</keyword>
<sequence>MASLPSKSQKSAPIGLDRDSFDSDNPHVEHVEISQAPEASTEVEPKESGKPSPTATGSSNITSPPRTLANARAALQKLTKSPGSKQPDSRRSSPTSPQAPPTVHINQPEPQASGSSSTAATTTPSHGIHFDPTYMTLNIYIGHNVRAPRWLLERKFPRSSRASVSLKSPASATDELEWVFDAGPFAYALNSEDSWLRTYAYKVLENSLNDPIERLKIRKEIWDRNDGDYQENEDPIPPLPPAPTTLDVTQQEEKGPTLGSRDGRFFQFPDYQRPSLAERALPKPESLILYNSTPPRRSRRLYVGSDEEGTSSTPSASIMTEESSSPDDVLRAIRDGRVQQDTTLFRSEDVKEGFQ</sequence>
<evidence type="ECO:0000313" key="2">
    <source>
        <dbReference type="Proteomes" id="UP001177260"/>
    </source>
</evidence>
<dbReference type="EMBL" id="JAOPJF010000118">
    <property type="protein sequence ID" value="KAK1139068.1"/>
    <property type="molecule type" value="Genomic_DNA"/>
</dbReference>
<organism evidence="1 2">
    <name type="scientific">Aspergillus melleus</name>
    <dbReference type="NCBI Taxonomy" id="138277"/>
    <lineage>
        <taxon>Eukaryota</taxon>
        <taxon>Fungi</taxon>
        <taxon>Dikarya</taxon>
        <taxon>Ascomycota</taxon>
        <taxon>Pezizomycotina</taxon>
        <taxon>Eurotiomycetes</taxon>
        <taxon>Eurotiomycetidae</taxon>
        <taxon>Eurotiales</taxon>
        <taxon>Aspergillaceae</taxon>
        <taxon>Aspergillus</taxon>
        <taxon>Aspergillus subgen. Circumdati</taxon>
    </lineage>
</organism>
<protein>
    <submittedName>
        <fullName evidence="1">Uncharacterized protein</fullName>
    </submittedName>
</protein>
<dbReference type="Proteomes" id="UP001177260">
    <property type="component" value="Unassembled WGS sequence"/>
</dbReference>
<name>A0ACC3ANC6_9EURO</name>
<reference evidence="1 2" key="1">
    <citation type="journal article" date="2023" name="ACS Omega">
        <title>Identification of the Neoaspergillic Acid Biosynthesis Gene Cluster by Establishing an In Vitro CRISPR-Ribonucleoprotein Genetic System in Aspergillus melleus.</title>
        <authorList>
            <person name="Yuan B."/>
            <person name="Grau M.F."/>
            <person name="Murata R.M."/>
            <person name="Torok T."/>
            <person name="Venkateswaran K."/>
            <person name="Stajich J.E."/>
            <person name="Wang C.C.C."/>
        </authorList>
    </citation>
    <scope>NUCLEOTIDE SEQUENCE [LARGE SCALE GENOMIC DNA]</scope>
    <source>
        <strain evidence="1 2">IMV 1140</strain>
    </source>
</reference>
<gene>
    <name evidence="1" type="ORF">N8T08_001314</name>
</gene>
<evidence type="ECO:0000313" key="1">
    <source>
        <dbReference type="EMBL" id="KAK1139068.1"/>
    </source>
</evidence>
<accession>A0ACC3ANC6</accession>